<feature type="transmembrane region" description="Helical" evidence="8">
    <location>
        <begin position="451"/>
        <end position="469"/>
    </location>
</feature>
<comment type="subcellular location">
    <subcellularLocation>
        <location evidence="1">Membrane</location>
        <topology evidence="1">Multi-pass membrane protein</topology>
    </subcellularLocation>
</comment>
<evidence type="ECO:0000256" key="3">
    <source>
        <dbReference type="ARBA" id="ARBA00022448"/>
    </source>
</evidence>
<evidence type="ECO:0000256" key="4">
    <source>
        <dbReference type="ARBA" id="ARBA00022692"/>
    </source>
</evidence>
<name>A0A068R0K3_9GAMM</name>
<feature type="transmembrane region" description="Helical" evidence="8">
    <location>
        <begin position="221"/>
        <end position="239"/>
    </location>
</feature>
<keyword evidence="3 7" id="KW-0813">Transport</keyword>
<feature type="transmembrane region" description="Helical" evidence="8">
    <location>
        <begin position="489"/>
        <end position="508"/>
    </location>
</feature>
<accession>A0A068R0K3</accession>
<gene>
    <name evidence="10" type="ORF">LY16_03168</name>
    <name evidence="9" type="ORF">XDD1_3940</name>
</gene>
<evidence type="ECO:0000256" key="2">
    <source>
        <dbReference type="ARBA" id="ARBA00008974"/>
    </source>
</evidence>
<reference evidence="9 11" key="1">
    <citation type="submission" date="2013-07" db="EMBL/GenBank/DDBJ databases">
        <authorList>
            <person name="Genoscope - CEA"/>
        </authorList>
    </citation>
    <scope>NUCLEOTIDE SEQUENCE [LARGE SCALE GENOMIC DNA]</scope>
    <source>
        <strain evidence="9">FRM16</strain>
        <strain evidence="11">FRM16 / DSM 17909</strain>
    </source>
</reference>
<dbReference type="Proteomes" id="UP000032721">
    <property type="component" value="Chromosome"/>
</dbReference>
<feature type="transmembrane region" description="Helical" evidence="8">
    <location>
        <begin position="339"/>
        <end position="368"/>
    </location>
</feature>
<dbReference type="Pfam" id="PF02133">
    <property type="entry name" value="Transp_cyt_pur"/>
    <property type="match status" value="1"/>
</dbReference>
<evidence type="ECO:0000256" key="5">
    <source>
        <dbReference type="ARBA" id="ARBA00022989"/>
    </source>
</evidence>
<dbReference type="STRING" id="351671.XDD1_3940"/>
<evidence type="ECO:0000313" key="10">
    <source>
        <dbReference type="EMBL" id="TYO99434.1"/>
    </source>
</evidence>
<dbReference type="AlphaFoldDB" id="A0A068R0K3"/>
<dbReference type="Gene3D" id="1.10.4160.10">
    <property type="entry name" value="Hydantoin permease"/>
    <property type="match status" value="1"/>
</dbReference>
<keyword evidence="12" id="KW-1185">Reference proteome</keyword>
<feature type="transmembrane region" description="Helical" evidence="8">
    <location>
        <begin position="81"/>
        <end position="103"/>
    </location>
</feature>
<keyword evidence="5 8" id="KW-1133">Transmembrane helix</keyword>
<feature type="transmembrane region" description="Helical" evidence="8">
    <location>
        <begin position="293"/>
        <end position="319"/>
    </location>
</feature>
<keyword evidence="6 7" id="KW-0472">Membrane</keyword>
<feature type="transmembrane region" description="Helical" evidence="8">
    <location>
        <begin position="191"/>
        <end position="209"/>
    </location>
</feature>
<sequence>MKGIWERGALVMVLFFGTPVKCVICANLGKESHCHHDQSHFSVMENIMSTQQKRHRFWKVERTGIDIVPASERTGTPLDLFWVWSAANIGILGIVYGAIIVSFKLSFLQSVLAALVGLSSFALVGYISFSGKLGRTTTLTLSRTIFGIKGNIAPTVIFWFISMGWESINIVTGTLTLSALFQACGLSESPLLTVVSMVLFAALSIGVTLLGKEMVITMQRWVTKIFGVMTLVVVFYILFTTEWQVVLTMPSGSWLTGFLPAVSVVAAGSGIAWAATGADYSRYQHENAAKAKIFTAVTAGGMIPLVLLLFTGILLSVQLPDLPNSENPIAHIGSILPDWMVIPYLMTAIAGIVTMAVMSLYSASLNLLTLGIKIKRVHAVTIDSTIVLSVAVYTLFVTGDFMGPFVAFLIFFGVFLASWEAVFLLDYIVLRRNQGYCPDKLFNYVGPNGGIKWLPILCWLLGALAGFSVTQNDFISGPWAVGIFANSSLGLFLAFFVSFVCYGLYLMLNRYKK</sequence>
<dbReference type="EMBL" id="VNHN01000072">
    <property type="protein sequence ID" value="TYO99434.1"/>
    <property type="molecule type" value="Genomic_DNA"/>
</dbReference>
<dbReference type="InterPro" id="IPR026030">
    <property type="entry name" value="Pur-cyt_permease_Fcy2/21/22"/>
</dbReference>
<proteinExistence type="inferred from homology"/>
<evidence type="ECO:0000313" key="11">
    <source>
        <dbReference type="Proteomes" id="UP000032721"/>
    </source>
</evidence>
<dbReference type="KEGG" id="xdo:XDD1_3940"/>
<evidence type="ECO:0000256" key="8">
    <source>
        <dbReference type="SAM" id="Phobius"/>
    </source>
</evidence>
<dbReference type="GO" id="GO:0022857">
    <property type="term" value="F:transmembrane transporter activity"/>
    <property type="evidence" value="ECO:0007669"/>
    <property type="project" value="InterPro"/>
</dbReference>
<dbReference type="InterPro" id="IPR001248">
    <property type="entry name" value="Pur-cyt_permease"/>
</dbReference>
<evidence type="ECO:0000313" key="9">
    <source>
        <dbReference type="EMBL" id="CDG19625.1"/>
    </source>
</evidence>
<feature type="transmembrane region" description="Helical" evidence="8">
    <location>
        <begin position="380"/>
        <end position="399"/>
    </location>
</feature>
<dbReference type="EMBL" id="FO704550">
    <property type="protein sequence ID" value="CDG19625.1"/>
    <property type="molecule type" value="Genomic_DNA"/>
</dbReference>
<organism evidence="9 11">
    <name type="scientific">Xenorhabdus doucetiae</name>
    <dbReference type="NCBI Taxonomy" id="351671"/>
    <lineage>
        <taxon>Bacteria</taxon>
        <taxon>Pseudomonadati</taxon>
        <taxon>Pseudomonadota</taxon>
        <taxon>Gammaproteobacteria</taxon>
        <taxon>Enterobacterales</taxon>
        <taxon>Morganellaceae</taxon>
        <taxon>Xenorhabdus</taxon>
    </lineage>
</organism>
<dbReference type="GO" id="GO:0005886">
    <property type="term" value="C:plasma membrane"/>
    <property type="evidence" value="ECO:0007669"/>
    <property type="project" value="TreeGrafter"/>
</dbReference>
<dbReference type="PANTHER" id="PTHR31806">
    <property type="entry name" value="PURINE-CYTOSINE PERMEASE FCY2-RELATED"/>
    <property type="match status" value="1"/>
</dbReference>
<feature type="transmembrane region" description="Helical" evidence="8">
    <location>
        <begin position="405"/>
        <end position="430"/>
    </location>
</feature>
<feature type="transmembrane region" description="Helical" evidence="8">
    <location>
        <begin position="259"/>
        <end position="281"/>
    </location>
</feature>
<comment type="similarity">
    <text evidence="2 7">Belongs to the purine-cytosine permease (2.A.39) family.</text>
</comment>
<evidence type="ECO:0000256" key="6">
    <source>
        <dbReference type="ARBA" id="ARBA00023136"/>
    </source>
</evidence>
<evidence type="ECO:0000256" key="7">
    <source>
        <dbReference type="PIRNR" id="PIRNR002744"/>
    </source>
</evidence>
<evidence type="ECO:0000256" key="1">
    <source>
        <dbReference type="ARBA" id="ARBA00004141"/>
    </source>
</evidence>
<evidence type="ECO:0000313" key="12">
    <source>
        <dbReference type="Proteomes" id="UP000324170"/>
    </source>
</evidence>
<keyword evidence="4 8" id="KW-0812">Transmembrane</keyword>
<dbReference type="HOGENOM" id="CLU_026016_3_2_6"/>
<dbReference type="PIRSF" id="PIRSF002744">
    <property type="entry name" value="Pur-cyt_permease"/>
    <property type="match status" value="1"/>
</dbReference>
<feature type="transmembrane region" description="Helical" evidence="8">
    <location>
        <begin position="110"/>
        <end position="129"/>
    </location>
</feature>
<protein>
    <submittedName>
        <fullName evidence="9">Cytosine/purines, uracil, thiamine, allantoin permease family protein (Modular protein)</fullName>
    </submittedName>
    <submittedName>
        <fullName evidence="10">Purine-cytosine permease-like protein</fullName>
    </submittedName>
</protein>
<dbReference type="PANTHER" id="PTHR31806:SF1">
    <property type="entry name" value="PURINE-CYTOSINE PERMEASE FCY2-RELATED"/>
    <property type="match status" value="1"/>
</dbReference>
<dbReference type="Proteomes" id="UP000324170">
    <property type="component" value="Unassembled WGS sequence"/>
</dbReference>
<reference evidence="10 12" key="2">
    <citation type="submission" date="2019-07" db="EMBL/GenBank/DDBJ databases">
        <title>Genomic Encyclopedia of Type Strains, Phase I: the one thousand microbial genomes (KMG-I) project.</title>
        <authorList>
            <person name="Kyrpides N."/>
        </authorList>
    </citation>
    <scope>NUCLEOTIDE SEQUENCE [LARGE SCALE GENOMIC DNA]</scope>
    <source>
        <strain evidence="10 12">DSM 17909</strain>
    </source>
</reference>